<dbReference type="OrthoDB" id="674604at2759"/>
<evidence type="ECO:0000256" key="2">
    <source>
        <dbReference type="ARBA" id="ARBA00022737"/>
    </source>
</evidence>
<protein>
    <recommendedName>
        <fullName evidence="9">NACHT domain-containing protein</fullName>
    </recommendedName>
</protein>
<dbReference type="AlphaFoldDB" id="A0A1L7XSX2"/>
<dbReference type="InterPro" id="IPR016161">
    <property type="entry name" value="Ald_DH/histidinol_DH"/>
</dbReference>
<evidence type="ECO:0000259" key="6">
    <source>
        <dbReference type="Pfam" id="PF24883"/>
    </source>
</evidence>
<evidence type="ECO:0000256" key="1">
    <source>
        <dbReference type="ARBA" id="ARBA00009986"/>
    </source>
</evidence>
<keyword evidence="2" id="KW-0677">Repeat</keyword>
<feature type="domain" description="Aldehyde dehydrogenase" evidence="4">
    <location>
        <begin position="14"/>
        <end position="74"/>
    </location>
</feature>
<evidence type="ECO:0000256" key="3">
    <source>
        <dbReference type="ARBA" id="ARBA00023027"/>
    </source>
</evidence>
<organism evidence="7 8">
    <name type="scientific">Phialocephala subalpina</name>
    <dbReference type="NCBI Taxonomy" id="576137"/>
    <lineage>
        <taxon>Eukaryota</taxon>
        <taxon>Fungi</taxon>
        <taxon>Dikarya</taxon>
        <taxon>Ascomycota</taxon>
        <taxon>Pezizomycotina</taxon>
        <taxon>Leotiomycetes</taxon>
        <taxon>Helotiales</taxon>
        <taxon>Mollisiaceae</taxon>
        <taxon>Phialocephala</taxon>
        <taxon>Phialocephala fortinii species complex</taxon>
    </lineage>
</organism>
<dbReference type="PANTHER" id="PTHR42986">
    <property type="entry name" value="BENZALDEHYDE DEHYDROGENASE YFMT"/>
    <property type="match status" value="1"/>
</dbReference>
<feature type="domain" description="Nephrocystin 3-like N-terminal" evidence="6">
    <location>
        <begin position="264"/>
        <end position="311"/>
    </location>
</feature>
<evidence type="ECO:0000313" key="7">
    <source>
        <dbReference type="EMBL" id="CZR68133.1"/>
    </source>
</evidence>
<sequence>MSRIILRGEFCAMHGTNGSGTLSVAQRIKSGAVHINGPTVSFEGNRPYAGCGGASGYGRFGGRFGIDEYTDKKVITLNEPGGLDETAEEALEHNLKSCKVKAEKLQEIFQKVIRKDDDKWYDRYKKALGTLGKEGKVECLMEGILKDIQVLACERLMGTATEAQVKEIEEATKQMNEMPSSLPDEARGVIQTHHGGGDNIAHLGPGTLKNYKAISMHFGSKLYKQTINMTSCLTDSFPGQIIKASGIFPTSRPSATKGGLLKDSYRWILDNTDFQRWRQDEQSRLLWIKGDPGKGKTMLLCGIIDELTQSTIDAGTA</sequence>
<dbReference type="PANTHER" id="PTHR42986:SF1">
    <property type="entry name" value="BENZALDEHYDE DEHYDROGENASE YFMT"/>
    <property type="match status" value="1"/>
</dbReference>
<evidence type="ECO:0008006" key="9">
    <source>
        <dbReference type="Google" id="ProtNLM"/>
    </source>
</evidence>
<dbReference type="Pfam" id="PF00171">
    <property type="entry name" value="Aldedh"/>
    <property type="match status" value="1"/>
</dbReference>
<dbReference type="InterPro" id="IPR015590">
    <property type="entry name" value="Aldehyde_DH_dom"/>
</dbReference>
<dbReference type="Pfam" id="PF17107">
    <property type="entry name" value="SesA"/>
    <property type="match status" value="1"/>
</dbReference>
<evidence type="ECO:0000313" key="8">
    <source>
        <dbReference type="Proteomes" id="UP000184330"/>
    </source>
</evidence>
<dbReference type="Proteomes" id="UP000184330">
    <property type="component" value="Unassembled WGS sequence"/>
</dbReference>
<dbReference type="InterPro" id="IPR031352">
    <property type="entry name" value="SesA"/>
</dbReference>
<dbReference type="STRING" id="576137.A0A1L7XSX2"/>
<dbReference type="GO" id="GO:0016620">
    <property type="term" value="F:oxidoreductase activity, acting on the aldehyde or oxo group of donors, NAD or NADP as acceptor"/>
    <property type="evidence" value="ECO:0007669"/>
    <property type="project" value="InterPro"/>
</dbReference>
<proteinExistence type="inferred from homology"/>
<keyword evidence="8" id="KW-1185">Reference proteome</keyword>
<dbReference type="InterPro" id="IPR016163">
    <property type="entry name" value="Ald_DH_C"/>
</dbReference>
<dbReference type="InterPro" id="IPR056884">
    <property type="entry name" value="NPHP3-like_N"/>
</dbReference>
<dbReference type="SUPFAM" id="SSF53720">
    <property type="entry name" value="ALDH-like"/>
    <property type="match status" value="1"/>
</dbReference>
<keyword evidence="3" id="KW-0520">NAD</keyword>
<gene>
    <name evidence="7" type="ORF">PAC_18032</name>
</gene>
<evidence type="ECO:0000259" key="4">
    <source>
        <dbReference type="Pfam" id="PF00171"/>
    </source>
</evidence>
<evidence type="ECO:0000259" key="5">
    <source>
        <dbReference type="Pfam" id="PF17107"/>
    </source>
</evidence>
<dbReference type="Pfam" id="PF24883">
    <property type="entry name" value="NPHP3_N"/>
    <property type="match status" value="1"/>
</dbReference>
<dbReference type="Gene3D" id="3.40.309.10">
    <property type="entry name" value="Aldehyde Dehydrogenase, Chain A, domain 2"/>
    <property type="match status" value="1"/>
</dbReference>
<dbReference type="EMBL" id="FJOG01000051">
    <property type="protein sequence ID" value="CZR68133.1"/>
    <property type="molecule type" value="Genomic_DNA"/>
</dbReference>
<name>A0A1L7XSX2_9HELO</name>
<comment type="similarity">
    <text evidence="1">Belongs to the aldehyde dehydrogenase family.</text>
</comment>
<accession>A0A1L7XSX2</accession>
<feature type="domain" description="NACHT-NTPase and P-loop NTPases N-terminal" evidence="5">
    <location>
        <begin position="82"/>
        <end position="151"/>
    </location>
</feature>
<reference evidence="7 8" key="1">
    <citation type="submission" date="2016-03" db="EMBL/GenBank/DDBJ databases">
        <authorList>
            <person name="Ploux O."/>
        </authorList>
    </citation>
    <scope>NUCLEOTIDE SEQUENCE [LARGE SCALE GENOMIC DNA]</scope>
    <source>
        <strain evidence="7 8">UAMH 11012</strain>
    </source>
</reference>